<name>H6BSM4_EXODN</name>
<evidence type="ECO:0000256" key="5">
    <source>
        <dbReference type="ARBA" id="ARBA00023136"/>
    </source>
</evidence>
<keyword evidence="6" id="KW-0325">Glycoprotein</keyword>
<dbReference type="AlphaFoldDB" id="H6BSM4"/>
<dbReference type="PANTHER" id="PTHR24269">
    <property type="entry name" value="KREMEN PROTEIN"/>
    <property type="match status" value="1"/>
</dbReference>
<evidence type="ECO:0000256" key="3">
    <source>
        <dbReference type="ARBA" id="ARBA00022729"/>
    </source>
</evidence>
<dbReference type="PANTHER" id="PTHR24269:SF16">
    <property type="entry name" value="PROTEIN SLG1"/>
    <property type="match status" value="1"/>
</dbReference>
<evidence type="ECO:0000259" key="7">
    <source>
        <dbReference type="PROSITE" id="PS51212"/>
    </source>
</evidence>
<feature type="domain" description="WSC" evidence="7">
    <location>
        <begin position="1"/>
        <end position="72"/>
    </location>
</feature>
<keyword evidence="9" id="KW-1185">Reference proteome</keyword>
<evidence type="ECO:0000313" key="8">
    <source>
        <dbReference type="EMBL" id="EHY53376.1"/>
    </source>
</evidence>
<dbReference type="Proteomes" id="UP000007304">
    <property type="component" value="Unassembled WGS sequence"/>
</dbReference>
<dbReference type="GO" id="GO:0005886">
    <property type="term" value="C:plasma membrane"/>
    <property type="evidence" value="ECO:0007669"/>
    <property type="project" value="TreeGrafter"/>
</dbReference>
<keyword evidence="5" id="KW-0472">Membrane</keyword>
<dbReference type="GeneID" id="20306209"/>
<dbReference type="STRING" id="858893.H6BSM4"/>
<comment type="subcellular location">
    <subcellularLocation>
        <location evidence="1">Membrane</location>
        <topology evidence="1">Single-pass membrane protein</topology>
    </subcellularLocation>
</comment>
<protein>
    <recommendedName>
        <fullName evidence="7">WSC domain-containing protein</fullName>
    </recommendedName>
</protein>
<proteinExistence type="predicted"/>
<keyword evidence="4" id="KW-1133">Transmembrane helix</keyword>
<dbReference type="InterPro" id="IPR002889">
    <property type="entry name" value="WSC_carb-bd"/>
</dbReference>
<evidence type="ECO:0000256" key="2">
    <source>
        <dbReference type="ARBA" id="ARBA00022692"/>
    </source>
</evidence>
<dbReference type="RefSeq" id="XP_009153837.1">
    <property type="nucleotide sequence ID" value="XM_009155589.1"/>
</dbReference>
<sequence length="103" mass="10142">MTNDACVSFCDGRGFAVAGTENAGQCFCGSDADIAAATTLAEDKCNMVCTGASGSNQEICGGSAALSVWLKKGGDATTTVASNDTSSAAASAGGTKRSVRWSS</sequence>
<dbReference type="InterPro" id="IPR051836">
    <property type="entry name" value="Kremen_rcpt"/>
</dbReference>
<evidence type="ECO:0000256" key="1">
    <source>
        <dbReference type="ARBA" id="ARBA00004167"/>
    </source>
</evidence>
<evidence type="ECO:0000256" key="6">
    <source>
        <dbReference type="ARBA" id="ARBA00023180"/>
    </source>
</evidence>
<dbReference type="PROSITE" id="PS51212">
    <property type="entry name" value="WSC"/>
    <property type="match status" value="1"/>
</dbReference>
<evidence type="ECO:0000256" key="4">
    <source>
        <dbReference type="ARBA" id="ARBA00022989"/>
    </source>
</evidence>
<keyword evidence="2" id="KW-0812">Transmembrane</keyword>
<dbReference type="EMBL" id="JH226131">
    <property type="protein sequence ID" value="EHY53376.1"/>
    <property type="molecule type" value="Genomic_DNA"/>
</dbReference>
<gene>
    <name evidence="8" type="ORF">HMPREF1120_01570</name>
</gene>
<keyword evidence="3" id="KW-0732">Signal</keyword>
<dbReference type="InParanoid" id="H6BSM4"/>
<organism evidence="8 9">
    <name type="scientific">Exophiala dermatitidis (strain ATCC 34100 / CBS 525.76 / NIH/UT8656)</name>
    <name type="common">Black yeast</name>
    <name type="synonym">Wangiella dermatitidis</name>
    <dbReference type="NCBI Taxonomy" id="858893"/>
    <lineage>
        <taxon>Eukaryota</taxon>
        <taxon>Fungi</taxon>
        <taxon>Dikarya</taxon>
        <taxon>Ascomycota</taxon>
        <taxon>Pezizomycotina</taxon>
        <taxon>Eurotiomycetes</taxon>
        <taxon>Chaetothyriomycetidae</taxon>
        <taxon>Chaetothyriales</taxon>
        <taxon>Herpotrichiellaceae</taxon>
        <taxon>Exophiala</taxon>
    </lineage>
</organism>
<dbReference type="VEuPathDB" id="FungiDB:HMPREF1120_01570"/>
<reference evidence="8" key="1">
    <citation type="submission" date="2011-07" db="EMBL/GenBank/DDBJ databases">
        <title>The Genome Sequence of Exophiala (Wangiella) dermatitidis NIH/UT8656.</title>
        <authorList>
            <consortium name="The Broad Institute Genome Sequencing Platform"/>
            <person name="Cuomo C."/>
            <person name="Wang Z."/>
            <person name="Hunicke-Smith S."/>
            <person name="Szanislo P.J."/>
            <person name="Earl A."/>
            <person name="Young S.K."/>
            <person name="Zeng Q."/>
            <person name="Gargeya S."/>
            <person name="Fitzgerald M."/>
            <person name="Haas B."/>
            <person name="Abouelleil A."/>
            <person name="Alvarado L."/>
            <person name="Arachchi H.M."/>
            <person name="Berlin A."/>
            <person name="Brown A."/>
            <person name="Chapman S.B."/>
            <person name="Chen Z."/>
            <person name="Dunbar C."/>
            <person name="Freedman E."/>
            <person name="Gearin G."/>
            <person name="Gellesch M."/>
            <person name="Goldberg J."/>
            <person name="Griggs A."/>
            <person name="Gujja S."/>
            <person name="Heiman D."/>
            <person name="Howarth C."/>
            <person name="Larson L."/>
            <person name="Lui A."/>
            <person name="MacDonald P.J.P."/>
            <person name="Montmayeur A."/>
            <person name="Murphy C."/>
            <person name="Neiman D."/>
            <person name="Pearson M."/>
            <person name="Priest M."/>
            <person name="Roberts A."/>
            <person name="Saif S."/>
            <person name="Shea T."/>
            <person name="Shenoy N."/>
            <person name="Sisk P."/>
            <person name="Stolte C."/>
            <person name="Sykes S."/>
            <person name="Wortman J."/>
            <person name="Nusbaum C."/>
            <person name="Birren B."/>
        </authorList>
    </citation>
    <scope>NUCLEOTIDE SEQUENCE</scope>
    <source>
        <strain evidence="8">NIH/UT8656</strain>
    </source>
</reference>
<evidence type="ECO:0000313" key="9">
    <source>
        <dbReference type="Proteomes" id="UP000007304"/>
    </source>
</evidence>
<accession>H6BSM4</accession>
<dbReference type="Pfam" id="PF01822">
    <property type="entry name" value="WSC"/>
    <property type="match status" value="1"/>
</dbReference>
<dbReference type="HOGENOM" id="CLU_2263731_0_0_1"/>